<proteinExistence type="predicted"/>
<evidence type="ECO:0000313" key="3">
    <source>
        <dbReference type="Proteomes" id="UP001225072"/>
    </source>
</evidence>
<dbReference type="SUPFAM" id="SSF56634">
    <property type="entry name" value="Heme-dependent catalase-like"/>
    <property type="match status" value="1"/>
</dbReference>
<dbReference type="InterPro" id="IPR020835">
    <property type="entry name" value="Catalase_sf"/>
</dbReference>
<comment type="caution">
    <text evidence="2">The sequence shown here is derived from an EMBL/GenBank/DDBJ whole genome shotgun (WGS) entry which is preliminary data.</text>
</comment>
<dbReference type="Gene3D" id="2.40.180.10">
    <property type="entry name" value="Catalase core domain"/>
    <property type="match status" value="1"/>
</dbReference>
<evidence type="ECO:0008006" key="4">
    <source>
        <dbReference type="Google" id="ProtNLM"/>
    </source>
</evidence>
<feature type="transmembrane region" description="Helical" evidence="1">
    <location>
        <begin position="180"/>
        <end position="201"/>
    </location>
</feature>
<sequence>MTFSPGCEIISKKLNTGLTRDSELGVIIEFKKLMPEPLRYNRKFDELTEKEQELLEVNKKSIADFVEQSSSVSDVNYATRNAHAKTYAVAKGFFQISPSAPGFLKPFFDKEKYDIVIRLSNAHPKIIKKGKDIPAYGFAVKIINDHGNTIANYPLVNFPLFPINSVSTFLKLFTYVNRSFILAAAAQFLKVIPCFFTFPFIKNAAKLMVKRNHFMLSFNYHSVGAYRLGDHMAKIKLVPKSVEKHFGKSMKQRLAVDSYLTEHNFTADVYIQLCYDLKDQPVNKLNREWRNSPFIKIGTVSLDKGSLLDPRECSNELLSFNPFESKTIFQPVGRIQRLRKEAYQVSVQTRRKINKLLHGV</sequence>
<keyword evidence="1" id="KW-1133">Transmembrane helix</keyword>
<protein>
    <recommendedName>
        <fullName evidence="4">Catalase</fullName>
    </recommendedName>
</protein>
<keyword evidence="1" id="KW-0812">Transmembrane</keyword>
<accession>A0ABU0TD57</accession>
<organism evidence="2 3">
    <name type="scientific">Chryseobacterium camelliae</name>
    <dbReference type="NCBI Taxonomy" id="1265445"/>
    <lineage>
        <taxon>Bacteria</taxon>
        <taxon>Pseudomonadati</taxon>
        <taxon>Bacteroidota</taxon>
        <taxon>Flavobacteriia</taxon>
        <taxon>Flavobacteriales</taxon>
        <taxon>Weeksellaceae</taxon>
        <taxon>Chryseobacterium group</taxon>
        <taxon>Chryseobacterium</taxon>
    </lineage>
</organism>
<dbReference type="Proteomes" id="UP001225072">
    <property type="component" value="Unassembled WGS sequence"/>
</dbReference>
<keyword evidence="1" id="KW-0472">Membrane</keyword>
<evidence type="ECO:0000256" key="1">
    <source>
        <dbReference type="SAM" id="Phobius"/>
    </source>
</evidence>
<evidence type="ECO:0000313" key="2">
    <source>
        <dbReference type="EMBL" id="MDQ1095008.1"/>
    </source>
</evidence>
<keyword evidence="3" id="KW-1185">Reference proteome</keyword>
<gene>
    <name evidence="2" type="ORF">QE404_000155</name>
</gene>
<dbReference type="EMBL" id="JAUTAL010000001">
    <property type="protein sequence ID" value="MDQ1095008.1"/>
    <property type="molecule type" value="Genomic_DNA"/>
</dbReference>
<reference evidence="2 3" key="1">
    <citation type="submission" date="2023-07" db="EMBL/GenBank/DDBJ databases">
        <title>Functional and genomic diversity of the sorghum phyllosphere microbiome.</title>
        <authorList>
            <person name="Shade A."/>
        </authorList>
    </citation>
    <scope>NUCLEOTIDE SEQUENCE [LARGE SCALE GENOMIC DNA]</scope>
    <source>
        <strain evidence="2 3">SORGH_AS_1064</strain>
    </source>
</reference>
<name>A0ABU0TD57_9FLAO</name>